<dbReference type="PANTHER" id="PTHR35908:SF1">
    <property type="entry name" value="CONSERVED PROTEIN"/>
    <property type="match status" value="1"/>
</dbReference>
<dbReference type="InterPro" id="IPR041581">
    <property type="entry name" value="Glyoxalase_6"/>
</dbReference>
<gene>
    <name evidence="2" type="ORF">ETU37_17360</name>
</gene>
<proteinExistence type="predicted"/>
<dbReference type="InterPro" id="IPR037523">
    <property type="entry name" value="VOC_core"/>
</dbReference>
<dbReference type="PROSITE" id="PS51819">
    <property type="entry name" value="VOC"/>
    <property type="match status" value="1"/>
</dbReference>
<dbReference type="AlphaFoldDB" id="A0A4Q5IYS6"/>
<protein>
    <submittedName>
        <fullName evidence="2">VOC family protein</fullName>
    </submittedName>
</protein>
<dbReference type="Pfam" id="PF18029">
    <property type="entry name" value="Glyoxalase_6"/>
    <property type="match status" value="1"/>
</dbReference>
<dbReference type="CDD" id="cd06587">
    <property type="entry name" value="VOC"/>
    <property type="match status" value="1"/>
</dbReference>
<organism evidence="2 3">
    <name type="scientific">Nocardioides iriomotensis</name>
    <dbReference type="NCBI Taxonomy" id="715784"/>
    <lineage>
        <taxon>Bacteria</taxon>
        <taxon>Bacillati</taxon>
        <taxon>Actinomycetota</taxon>
        <taxon>Actinomycetes</taxon>
        <taxon>Propionibacteriales</taxon>
        <taxon>Nocardioidaceae</taxon>
        <taxon>Nocardioides</taxon>
    </lineage>
</organism>
<accession>A0A4Q5IYS6</accession>
<reference evidence="2 3" key="1">
    <citation type="submission" date="2019-01" db="EMBL/GenBank/DDBJ databases">
        <title>Nocardioides guangzhouensis sp. nov., an actinobacterium isolated from soil.</title>
        <authorList>
            <person name="Fu Y."/>
            <person name="Cai Y."/>
            <person name="Lin Z."/>
            <person name="Chen P."/>
        </authorList>
    </citation>
    <scope>NUCLEOTIDE SEQUENCE [LARGE SCALE GENOMIC DNA]</scope>
    <source>
        <strain evidence="2 3">NBRC 105384</strain>
    </source>
</reference>
<dbReference type="PANTHER" id="PTHR35908">
    <property type="entry name" value="HYPOTHETICAL FUSION PROTEIN"/>
    <property type="match status" value="1"/>
</dbReference>
<evidence type="ECO:0000313" key="2">
    <source>
        <dbReference type="EMBL" id="RYU10179.1"/>
    </source>
</evidence>
<dbReference type="EMBL" id="SDPU01000032">
    <property type="protein sequence ID" value="RYU10179.1"/>
    <property type="molecule type" value="Genomic_DNA"/>
</dbReference>
<comment type="caution">
    <text evidence="2">The sequence shown here is derived from an EMBL/GenBank/DDBJ whole genome shotgun (WGS) entry which is preliminary data.</text>
</comment>
<keyword evidence="3" id="KW-1185">Reference proteome</keyword>
<evidence type="ECO:0000259" key="1">
    <source>
        <dbReference type="PROSITE" id="PS51819"/>
    </source>
</evidence>
<dbReference type="Proteomes" id="UP000291189">
    <property type="component" value="Unassembled WGS sequence"/>
</dbReference>
<name>A0A4Q5IYS6_9ACTN</name>
<feature type="domain" description="VOC" evidence="1">
    <location>
        <begin position="4"/>
        <end position="119"/>
    </location>
</feature>
<dbReference type="SUPFAM" id="SSF54593">
    <property type="entry name" value="Glyoxalase/Bleomycin resistance protein/Dihydroxybiphenyl dioxygenase"/>
    <property type="match status" value="1"/>
</dbReference>
<dbReference type="OrthoDB" id="3823476at2"/>
<dbReference type="RefSeq" id="WP_129988617.1">
    <property type="nucleotide sequence ID" value="NZ_SDPU01000032.1"/>
</dbReference>
<evidence type="ECO:0000313" key="3">
    <source>
        <dbReference type="Proteomes" id="UP000291189"/>
    </source>
</evidence>
<dbReference type="InterPro" id="IPR029068">
    <property type="entry name" value="Glyas_Bleomycin-R_OHBP_Dase"/>
</dbReference>
<sequence>MGLHVHNLTFDCGDARSLATFWSRLTGWNLYYDDDPEVVVAPSFPYDGVGLLFIPVPEGKTAKNRLHLDLQPDAGTRDEAVERAVALGATVTGDHRQDDGTGWVTMADPEGNEFCIERGAEERGPAEPRQFRIGQ</sequence>
<dbReference type="Gene3D" id="3.10.180.10">
    <property type="entry name" value="2,3-Dihydroxybiphenyl 1,2-Dioxygenase, domain 1"/>
    <property type="match status" value="1"/>
</dbReference>